<protein>
    <submittedName>
        <fullName evidence="9">RagB/SusD family nutrient uptake outer membrane protein</fullName>
    </submittedName>
</protein>
<dbReference type="RefSeq" id="WP_194104665.1">
    <property type="nucleotide sequence ID" value="NZ_JADFFM010000001.1"/>
</dbReference>
<evidence type="ECO:0000256" key="6">
    <source>
        <dbReference type="SAM" id="MobiDB-lite"/>
    </source>
</evidence>
<dbReference type="Pfam" id="PF07980">
    <property type="entry name" value="SusD_RagB"/>
    <property type="match status" value="1"/>
</dbReference>
<evidence type="ECO:0000256" key="2">
    <source>
        <dbReference type="ARBA" id="ARBA00006275"/>
    </source>
</evidence>
<feature type="region of interest" description="Disordered" evidence="6">
    <location>
        <begin position="292"/>
        <end position="313"/>
    </location>
</feature>
<evidence type="ECO:0000256" key="5">
    <source>
        <dbReference type="ARBA" id="ARBA00023237"/>
    </source>
</evidence>
<evidence type="ECO:0000259" key="8">
    <source>
        <dbReference type="Pfam" id="PF14322"/>
    </source>
</evidence>
<comment type="similarity">
    <text evidence="2">Belongs to the SusD family.</text>
</comment>
<dbReference type="Gene3D" id="1.25.40.390">
    <property type="match status" value="1"/>
</dbReference>
<dbReference type="SUPFAM" id="SSF48452">
    <property type="entry name" value="TPR-like"/>
    <property type="match status" value="1"/>
</dbReference>
<feature type="domain" description="SusD-like N-terminal" evidence="8">
    <location>
        <begin position="94"/>
        <end position="226"/>
    </location>
</feature>
<evidence type="ECO:0000256" key="3">
    <source>
        <dbReference type="ARBA" id="ARBA00022729"/>
    </source>
</evidence>
<dbReference type="EMBL" id="JADFFM010000001">
    <property type="protein sequence ID" value="MBE9665261.1"/>
    <property type="molecule type" value="Genomic_DNA"/>
</dbReference>
<keyword evidence="5" id="KW-0998">Cell outer membrane</keyword>
<evidence type="ECO:0000256" key="1">
    <source>
        <dbReference type="ARBA" id="ARBA00004442"/>
    </source>
</evidence>
<dbReference type="InterPro" id="IPR012944">
    <property type="entry name" value="SusD_RagB_dom"/>
</dbReference>
<evidence type="ECO:0000256" key="4">
    <source>
        <dbReference type="ARBA" id="ARBA00023136"/>
    </source>
</evidence>
<feature type="domain" description="RagB/SusD" evidence="7">
    <location>
        <begin position="278"/>
        <end position="599"/>
    </location>
</feature>
<evidence type="ECO:0000313" key="10">
    <source>
        <dbReference type="Proteomes" id="UP000632774"/>
    </source>
</evidence>
<dbReference type="InterPro" id="IPR033985">
    <property type="entry name" value="SusD-like_N"/>
</dbReference>
<comment type="subcellular location">
    <subcellularLocation>
        <location evidence="1">Cell outer membrane</location>
    </subcellularLocation>
</comment>
<dbReference type="Proteomes" id="UP000632774">
    <property type="component" value="Unassembled WGS sequence"/>
</dbReference>
<reference evidence="9 10" key="1">
    <citation type="submission" date="2020-10" db="EMBL/GenBank/DDBJ databases">
        <title>Mucilaginibacter mali sp. nov., isolated from rhizosphere soil of apple orchard.</title>
        <authorList>
            <person name="Lee J.-S."/>
            <person name="Kim H.S."/>
            <person name="Kim J.-S."/>
        </authorList>
    </citation>
    <scope>NUCLEOTIDE SEQUENCE [LARGE SCALE GENOMIC DNA]</scope>
    <source>
        <strain evidence="9 10">KCTC 23157</strain>
    </source>
</reference>
<organism evidence="9 10">
    <name type="scientific">Mucilaginibacter boryungensis</name>
    <dbReference type="NCBI Taxonomy" id="768480"/>
    <lineage>
        <taxon>Bacteria</taxon>
        <taxon>Pseudomonadati</taxon>
        <taxon>Bacteroidota</taxon>
        <taxon>Sphingobacteriia</taxon>
        <taxon>Sphingobacteriales</taxon>
        <taxon>Sphingobacteriaceae</taxon>
        <taxon>Mucilaginibacter</taxon>
    </lineage>
</organism>
<accession>A0ABR9XDG8</accession>
<keyword evidence="3" id="KW-0732">Signal</keyword>
<proteinExistence type="inferred from homology"/>
<dbReference type="InterPro" id="IPR011990">
    <property type="entry name" value="TPR-like_helical_dom_sf"/>
</dbReference>
<keyword evidence="4" id="KW-0472">Membrane</keyword>
<keyword evidence="10" id="KW-1185">Reference proteome</keyword>
<comment type="caution">
    <text evidence="9">The sequence shown here is derived from an EMBL/GenBank/DDBJ whole genome shotgun (WGS) entry which is preliminary data.</text>
</comment>
<feature type="compositionally biased region" description="Polar residues" evidence="6">
    <location>
        <begin position="292"/>
        <end position="305"/>
    </location>
</feature>
<dbReference type="Pfam" id="PF14322">
    <property type="entry name" value="SusD-like_3"/>
    <property type="match status" value="1"/>
</dbReference>
<evidence type="ECO:0000259" key="7">
    <source>
        <dbReference type="Pfam" id="PF07980"/>
    </source>
</evidence>
<evidence type="ECO:0000313" key="9">
    <source>
        <dbReference type="EMBL" id="MBE9665261.1"/>
    </source>
</evidence>
<gene>
    <name evidence="9" type="ORF">IRJ18_02725</name>
</gene>
<sequence length="607" mass="66997">MKRSYIFLLTACTASLMLSNCKKVLEKTDIGAFTASQVYNDSITTKLSIDYLYGQNQPGWFGNSGGSISGTLNTLADEQYGDNVYVRGTATIESVTDIGVANSTSNAYGKIRQLNMFIRDVNAGTLDPAVKRRYAAQAYFWRAYRYFELVKLYGGVPLVLTPLDEVGDDARKAALIPRSQTSKVFAQISADLDSGIKYLPTKWPNTADYGRLTSCAAAAMKSRVTLTWASPQFNPTHDNTRWQTAFDVASQAISLCNGIFSLYPKFDVTMWTTERNVESVLVTEYNTTSTDNGANNNTYPTNTIPKTVGGTGGSNQPTWDMARAFLMKDGKDTLTSKYAYSAQTFYKNRDPRFDQTIAYNGALWPVLGNSTQRLWTYYYSAKDKNNNVVQTSTEIGGAGTTGLYLRKAIDPALNSASLPTAGTDWIEIRYAEILLNQAEAAAELGRLGTTQEAYANVIAVRKRAGIEAGADNLYGLTTPLTSAQMVDVIMKERQVEFAFEGKRYWDLRRRKLLESTLNNKRRMGVVITLANNNSYTDYIANTRDASASTSLDALYASSFTVKTKSVDTYNIAVQTADYFFGIPTNALLNNSALLQNNTWGGTFDPLQ</sequence>
<name>A0ABR9XDG8_9SPHI</name>